<feature type="region of interest" description="Disordered" evidence="1">
    <location>
        <begin position="1"/>
        <end position="49"/>
    </location>
</feature>
<gene>
    <name evidence="2" type="ORF">HYALB_00011226</name>
</gene>
<reference evidence="2" key="1">
    <citation type="submission" date="2021-07" db="EMBL/GenBank/DDBJ databases">
        <authorList>
            <person name="Durling M."/>
        </authorList>
    </citation>
    <scope>NUCLEOTIDE SEQUENCE</scope>
</reference>
<evidence type="ECO:0000313" key="2">
    <source>
        <dbReference type="EMBL" id="CAG8972094.1"/>
    </source>
</evidence>
<sequence>MSFPRFQAAPKPTPGRNQDSRYQHHNTRSPQTSHPIASPPPKNALQLPLPAPRTARSNLQLRPPPTAITLLHRNPAHAPSPHTHQTIQIQTPPPPQTPHAETIPASRPNEAKLPAARYDEPQLFTTLSLLRVNRQIHAETKHLFWNHAMFHFPTFYESVRQVERNVLAGGKTRRSPTTTLGVVKTLKGMGQTSSRLISHINIQMSGSETATTYAHLPRVLQVLRSRARHGALRKLEMCWGSGAFRALVESVEGVEMGRGGFDVLLEALRRGSGDCGYERVVRIEGLRELEGLGEMSESVWTTVRELHFACGGRLYWDDVLLWENYEKVGRGVLDGNQVGLVC</sequence>
<dbReference type="AlphaFoldDB" id="A0A9N9LBC6"/>
<comment type="caution">
    <text evidence="2">The sequence shown here is derived from an EMBL/GenBank/DDBJ whole genome shotgun (WGS) entry which is preliminary data.</text>
</comment>
<accession>A0A9N9LBC6</accession>
<dbReference type="EMBL" id="CAJVRM010000034">
    <property type="protein sequence ID" value="CAG8972094.1"/>
    <property type="molecule type" value="Genomic_DNA"/>
</dbReference>
<name>A0A9N9LBC6_9HELO</name>
<protein>
    <submittedName>
        <fullName evidence="2">Uncharacterized protein</fullName>
    </submittedName>
</protein>
<keyword evidence="3" id="KW-1185">Reference proteome</keyword>
<dbReference type="OrthoDB" id="5272396at2759"/>
<evidence type="ECO:0000256" key="1">
    <source>
        <dbReference type="SAM" id="MobiDB-lite"/>
    </source>
</evidence>
<evidence type="ECO:0000313" key="3">
    <source>
        <dbReference type="Proteomes" id="UP000701801"/>
    </source>
</evidence>
<dbReference type="Proteomes" id="UP000701801">
    <property type="component" value="Unassembled WGS sequence"/>
</dbReference>
<organism evidence="2 3">
    <name type="scientific">Hymenoscyphus albidus</name>
    <dbReference type="NCBI Taxonomy" id="595503"/>
    <lineage>
        <taxon>Eukaryota</taxon>
        <taxon>Fungi</taxon>
        <taxon>Dikarya</taxon>
        <taxon>Ascomycota</taxon>
        <taxon>Pezizomycotina</taxon>
        <taxon>Leotiomycetes</taxon>
        <taxon>Helotiales</taxon>
        <taxon>Helotiaceae</taxon>
        <taxon>Hymenoscyphus</taxon>
    </lineage>
</organism>
<feature type="compositionally biased region" description="Low complexity" evidence="1">
    <location>
        <begin position="81"/>
        <end position="90"/>
    </location>
</feature>
<feature type="region of interest" description="Disordered" evidence="1">
    <location>
        <begin position="71"/>
        <end position="105"/>
    </location>
</feature>
<proteinExistence type="predicted"/>